<reference evidence="4" key="1">
    <citation type="submission" date="2022-10" db="EMBL/GenBank/DDBJ databases">
        <title>Genome assembly of Pristionchus species.</title>
        <authorList>
            <person name="Yoshida K."/>
            <person name="Sommer R.J."/>
        </authorList>
    </citation>
    <scope>NUCLEOTIDE SEQUENCE [LARGE SCALE GENOMIC DNA]</scope>
    <source>
        <strain evidence="4">RS5460</strain>
    </source>
</reference>
<evidence type="ECO:0000313" key="3">
    <source>
        <dbReference type="EMBL" id="GMR43132.1"/>
    </source>
</evidence>
<keyword evidence="2" id="KW-0732">Signal</keyword>
<evidence type="ECO:0000313" key="4">
    <source>
        <dbReference type="Proteomes" id="UP001328107"/>
    </source>
</evidence>
<feature type="compositionally biased region" description="Basic and acidic residues" evidence="1">
    <location>
        <begin position="59"/>
        <end position="69"/>
    </location>
</feature>
<dbReference type="AlphaFoldDB" id="A0AAN4ZKU0"/>
<feature type="signal peptide" evidence="2">
    <location>
        <begin position="1"/>
        <end position="27"/>
    </location>
</feature>
<gene>
    <name evidence="3" type="ORF">PMAYCL1PPCAC_13327</name>
</gene>
<dbReference type="Proteomes" id="UP001328107">
    <property type="component" value="Unassembled WGS sequence"/>
</dbReference>
<accession>A0AAN4ZKU0</accession>
<protein>
    <recommendedName>
        <fullName evidence="5">Secreted protein</fullName>
    </recommendedName>
</protein>
<name>A0AAN4ZKU0_9BILA</name>
<proteinExistence type="predicted"/>
<dbReference type="EMBL" id="BTRK01000003">
    <property type="protein sequence ID" value="GMR43132.1"/>
    <property type="molecule type" value="Genomic_DNA"/>
</dbReference>
<keyword evidence="4" id="KW-1185">Reference proteome</keyword>
<evidence type="ECO:0008006" key="5">
    <source>
        <dbReference type="Google" id="ProtNLM"/>
    </source>
</evidence>
<feature type="chain" id="PRO_5043055132" description="Secreted protein" evidence="2">
    <location>
        <begin position="28"/>
        <end position="87"/>
    </location>
</feature>
<organism evidence="3 4">
    <name type="scientific">Pristionchus mayeri</name>
    <dbReference type="NCBI Taxonomy" id="1317129"/>
    <lineage>
        <taxon>Eukaryota</taxon>
        <taxon>Metazoa</taxon>
        <taxon>Ecdysozoa</taxon>
        <taxon>Nematoda</taxon>
        <taxon>Chromadorea</taxon>
        <taxon>Rhabditida</taxon>
        <taxon>Rhabditina</taxon>
        <taxon>Diplogasteromorpha</taxon>
        <taxon>Diplogasteroidea</taxon>
        <taxon>Neodiplogasteridae</taxon>
        <taxon>Pristionchus</taxon>
    </lineage>
</organism>
<feature type="region of interest" description="Disordered" evidence="1">
    <location>
        <begin position="59"/>
        <end position="87"/>
    </location>
</feature>
<evidence type="ECO:0000256" key="2">
    <source>
        <dbReference type="SAM" id="SignalP"/>
    </source>
</evidence>
<sequence length="87" mass="9960">MRLLISIRRSLASLWLRFLATLHLSDAQPEEESYSVPATVTAPAARNVLVRSVTIEVDEKSQQQKDEQKRRRQSSAQEYSFTMPKIA</sequence>
<comment type="caution">
    <text evidence="3">The sequence shown here is derived from an EMBL/GenBank/DDBJ whole genome shotgun (WGS) entry which is preliminary data.</text>
</comment>
<evidence type="ECO:0000256" key="1">
    <source>
        <dbReference type="SAM" id="MobiDB-lite"/>
    </source>
</evidence>